<keyword evidence="7 19" id="KW-0067">ATP-binding</keyword>
<dbReference type="InterPro" id="IPR049962">
    <property type="entry name" value="THUMP_ThiI"/>
</dbReference>
<dbReference type="PROSITE" id="PS51165">
    <property type="entry name" value="THUMP"/>
    <property type="match status" value="1"/>
</dbReference>
<dbReference type="CDD" id="cd01712">
    <property type="entry name" value="PPase_ThiI"/>
    <property type="match status" value="1"/>
</dbReference>
<dbReference type="InterPro" id="IPR004114">
    <property type="entry name" value="THUMP_dom"/>
</dbReference>
<keyword evidence="3 19" id="KW-0963">Cytoplasm</keyword>
<dbReference type="PANTHER" id="PTHR43209">
    <property type="entry name" value="TRNA SULFURTRANSFERASE"/>
    <property type="match status" value="1"/>
</dbReference>
<dbReference type="RefSeq" id="WP_147803387.1">
    <property type="nucleotide sequence ID" value="NZ_CP144914.1"/>
</dbReference>
<evidence type="ECO:0000256" key="18">
    <source>
        <dbReference type="ARBA" id="ARBA00080570"/>
    </source>
</evidence>
<dbReference type="SUPFAM" id="SSF52402">
    <property type="entry name" value="Adenine nucleotide alpha hydrolases-like"/>
    <property type="match status" value="1"/>
</dbReference>
<evidence type="ECO:0000256" key="11">
    <source>
        <dbReference type="ARBA" id="ARBA00052330"/>
    </source>
</evidence>
<accession>A0A5C7FLU5</accession>
<dbReference type="KEGG" id="ahal:FTX54_012885"/>
<dbReference type="GO" id="GO:0002937">
    <property type="term" value="P:tRNA 4-thiouridine biosynthesis"/>
    <property type="evidence" value="ECO:0007669"/>
    <property type="project" value="TreeGrafter"/>
</dbReference>
<evidence type="ECO:0000256" key="7">
    <source>
        <dbReference type="ARBA" id="ARBA00022840"/>
    </source>
</evidence>
<dbReference type="GO" id="GO:0140741">
    <property type="term" value="F:tRNA-uracil-4 sulfurtransferase activity"/>
    <property type="evidence" value="ECO:0007669"/>
    <property type="project" value="UniProtKB-EC"/>
</dbReference>
<dbReference type="GO" id="GO:0009229">
    <property type="term" value="P:thiamine diphosphate biosynthetic process"/>
    <property type="evidence" value="ECO:0007669"/>
    <property type="project" value="UniProtKB-UniRule"/>
</dbReference>
<dbReference type="SMART" id="SM00981">
    <property type="entry name" value="THUMP"/>
    <property type="match status" value="1"/>
</dbReference>
<feature type="binding site" evidence="19">
    <location>
        <begin position="184"/>
        <end position="185"/>
    </location>
    <ligand>
        <name>ATP</name>
        <dbReference type="ChEBI" id="CHEBI:30616"/>
    </ligand>
</feature>
<dbReference type="GO" id="GO:0005524">
    <property type="term" value="F:ATP binding"/>
    <property type="evidence" value="ECO:0007669"/>
    <property type="project" value="UniProtKB-UniRule"/>
</dbReference>
<protein>
    <recommendedName>
        <fullName evidence="15 19">Probable tRNA sulfurtransferase</fullName>
        <ecNumber evidence="14 19">2.8.1.4</ecNumber>
    </recommendedName>
    <alternativeName>
        <fullName evidence="16 19">Sulfur carrier protein ThiS sulfurtransferase</fullName>
    </alternativeName>
    <alternativeName>
        <fullName evidence="17 19">Thiamine biosynthesis protein ThiI</fullName>
    </alternativeName>
    <alternativeName>
        <fullName evidence="18 19">tRNA 4-thiouridine synthase</fullName>
    </alternativeName>
</protein>
<evidence type="ECO:0000256" key="1">
    <source>
        <dbReference type="ARBA" id="ARBA00004496"/>
    </source>
</evidence>
<proteinExistence type="inferred from homology"/>
<evidence type="ECO:0000256" key="15">
    <source>
        <dbReference type="ARBA" id="ARBA00071867"/>
    </source>
</evidence>
<sequence>MMYDLILVRYAELSVKGKNRKKFERQLEMNIRRSLKSYPRAKTFRTFGRMYVELNGEPFKDVSEVLKDTFGISSFSPVVRTELQEQKIFEAAYRVTADSLKGRGGSFKVSVRRINKSFPTGSQEMNQQTGSYVLQRIENLSVNVRRPDVEVHVEIRDDAAYISGEIIRGAGGFPVGTSGRALLLLSGGIDSPVAGFLAMKRGVTLEAIHFHSPPYTNEQARRKVEDLGNILAKFGGRVRLHIVPFTKTQLAIHKQIPDNCEITVMRRFMLRIAEETARRSSIKALINGESLGQVASQTLESMYAINEVTSMPLLRPLITMDKLEVVDLAKKICTYETSILPYEDCCTIFLPPDAKTRPKLEKIQFYESFLEIDEYVNEAVSGIETIELTGKSGEREKFEELL</sequence>
<feature type="binding site" evidence="19">
    <location>
        <begin position="209"/>
        <end position="210"/>
    </location>
    <ligand>
        <name>ATP</name>
        <dbReference type="ChEBI" id="CHEBI:30616"/>
    </ligand>
</feature>
<dbReference type="InterPro" id="IPR020536">
    <property type="entry name" value="ThiI_AANH"/>
</dbReference>
<keyword evidence="5 19" id="KW-0808">Transferase</keyword>
<dbReference type="CDD" id="cd11716">
    <property type="entry name" value="THUMP_ThiI"/>
    <property type="match status" value="1"/>
</dbReference>
<evidence type="ECO:0000256" key="4">
    <source>
        <dbReference type="ARBA" id="ARBA00022555"/>
    </source>
</evidence>
<dbReference type="InterPro" id="IPR014729">
    <property type="entry name" value="Rossmann-like_a/b/a_fold"/>
</dbReference>
<dbReference type="InterPro" id="IPR054173">
    <property type="entry name" value="ThiI_fer"/>
</dbReference>
<evidence type="ECO:0000313" key="21">
    <source>
        <dbReference type="EMBL" id="WWD81671.1"/>
    </source>
</evidence>
<evidence type="ECO:0000313" key="22">
    <source>
        <dbReference type="Proteomes" id="UP000321816"/>
    </source>
</evidence>
<keyword evidence="8 19" id="KW-0694">RNA-binding</keyword>
<keyword evidence="4 19" id="KW-0820">tRNA-binding</keyword>
<name>A0A5C7FLU5_9BACI</name>
<dbReference type="InterPro" id="IPR050102">
    <property type="entry name" value="tRNA_sulfurtransferase_ThiI"/>
</dbReference>
<dbReference type="AlphaFoldDB" id="A0A5C7FLU5"/>
<dbReference type="Pfam" id="PF02568">
    <property type="entry name" value="ThiI"/>
    <property type="match status" value="1"/>
</dbReference>
<evidence type="ECO:0000256" key="19">
    <source>
        <dbReference type="HAMAP-Rule" id="MF_00021"/>
    </source>
</evidence>
<evidence type="ECO:0000256" key="12">
    <source>
        <dbReference type="ARBA" id="ARBA00058382"/>
    </source>
</evidence>
<feature type="binding site" evidence="19">
    <location>
        <position position="288"/>
    </location>
    <ligand>
        <name>ATP</name>
        <dbReference type="ChEBI" id="CHEBI:30616"/>
    </ligand>
</feature>
<dbReference type="GO" id="GO:0009228">
    <property type="term" value="P:thiamine biosynthetic process"/>
    <property type="evidence" value="ECO:0007669"/>
    <property type="project" value="UniProtKB-KW"/>
</dbReference>
<dbReference type="GO" id="GO:0052837">
    <property type="term" value="P:thiazole biosynthetic process"/>
    <property type="evidence" value="ECO:0007669"/>
    <property type="project" value="TreeGrafter"/>
</dbReference>
<evidence type="ECO:0000256" key="13">
    <source>
        <dbReference type="ARBA" id="ARBA00061472"/>
    </source>
</evidence>
<dbReference type="GO" id="GO:0004810">
    <property type="term" value="F:CCA tRNA nucleotidyltransferase activity"/>
    <property type="evidence" value="ECO:0007669"/>
    <property type="project" value="InterPro"/>
</dbReference>
<gene>
    <name evidence="19 21" type="primary">thiI</name>
    <name evidence="21" type="ORF">FTX54_012885</name>
</gene>
<evidence type="ECO:0000256" key="17">
    <source>
        <dbReference type="ARBA" id="ARBA00077849"/>
    </source>
</evidence>
<evidence type="ECO:0000256" key="8">
    <source>
        <dbReference type="ARBA" id="ARBA00022884"/>
    </source>
</evidence>
<dbReference type="HAMAP" id="MF_00021">
    <property type="entry name" value="ThiI"/>
    <property type="match status" value="1"/>
</dbReference>
<feature type="binding site" evidence="19">
    <location>
        <position position="266"/>
    </location>
    <ligand>
        <name>ATP</name>
        <dbReference type="ChEBI" id="CHEBI:30616"/>
    </ligand>
</feature>
<dbReference type="InterPro" id="IPR003720">
    <property type="entry name" value="tRNA_STrfase"/>
</dbReference>
<dbReference type="GO" id="GO:0000049">
    <property type="term" value="F:tRNA binding"/>
    <property type="evidence" value="ECO:0007669"/>
    <property type="project" value="UniProtKB-UniRule"/>
</dbReference>
<dbReference type="InterPro" id="IPR049961">
    <property type="entry name" value="ThiI_N"/>
</dbReference>
<dbReference type="Pfam" id="PF22025">
    <property type="entry name" value="ThiI_fer"/>
    <property type="match status" value="1"/>
</dbReference>
<dbReference type="GO" id="GO:0005829">
    <property type="term" value="C:cytosol"/>
    <property type="evidence" value="ECO:0007669"/>
    <property type="project" value="TreeGrafter"/>
</dbReference>
<dbReference type="FunFam" id="3.40.50.620:FF:000053">
    <property type="entry name" value="Probable tRNA sulfurtransferase"/>
    <property type="match status" value="1"/>
</dbReference>
<comment type="similarity">
    <text evidence="13 19">Belongs to the ThiI family.</text>
</comment>
<comment type="function">
    <text evidence="12 19">Catalyzes the ATP-dependent transfer of a sulfur to tRNA to produce 4-thiouridine in position 8 of tRNAs, which functions as a near-UV photosensor. Also catalyzes the transfer of sulfur to the sulfur carrier protein ThiS, forming ThiS-thiocarboxylate. This is a step in the synthesis of thiazole, in the thiamine biosynthesis pathway. The sulfur is donated as persulfide by IscS.</text>
</comment>
<dbReference type="Gene3D" id="3.30.2130.30">
    <property type="match status" value="1"/>
</dbReference>
<dbReference type="EMBL" id="CP144914">
    <property type="protein sequence ID" value="WWD81671.1"/>
    <property type="molecule type" value="Genomic_DNA"/>
</dbReference>
<keyword evidence="22" id="KW-1185">Reference proteome</keyword>
<dbReference type="Pfam" id="PF02926">
    <property type="entry name" value="THUMP"/>
    <property type="match status" value="1"/>
</dbReference>
<evidence type="ECO:0000256" key="14">
    <source>
        <dbReference type="ARBA" id="ARBA00066827"/>
    </source>
</evidence>
<dbReference type="OrthoDB" id="9773948at2"/>
<comment type="catalytic activity">
    <reaction evidence="11 19">
        <text>[ThiS sulfur-carrier protein]-C-terminal Gly-Gly-AMP + S-sulfanyl-L-cysteinyl-[cysteine desulfurase] + AH2 = [ThiS sulfur-carrier protein]-C-terminal-Gly-aminoethanethioate + L-cysteinyl-[cysteine desulfurase] + A + AMP + 2 H(+)</text>
        <dbReference type="Rhea" id="RHEA:43340"/>
        <dbReference type="Rhea" id="RHEA-COMP:12157"/>
        <dbReference type="Rhea" id="RHEA-COMP:12158"/>
        <dbReference type="Rhea" id="RHEA-COMP:12910"/>
        <dbReference type="Rhea" id="RHEA-COMP:19908"/>
        <dbReference type="ChEBI" id="CHEBI:13193"/>
        <dbReference type="ChEBI" id="CHEBI:15378"/>
        <dbReference type="ChEBI" id="CHEBI:17499"/>
        <dbReference type="ChEBI" id="CHEBI:29950"/>
        <dbReference type="ChEBI" id="CHEBI:61963"/>
        <dbReference type="ChEBI" id="CHEBI:90618"/>
        <dbReference type="ChEBI" id="CHEBI:232372"/>
        <dbReference type="ChEBI" id="CHEBI:456215"/>
    </reaction>
</comment>
<evidence type="ECO:0000256" key="3">
    <source>
        <dbReference type="ARBA" id="ARBA00022490"/>
    </source>
</evidence>
<evidence type="ECO:0000256" key="9">
    <source>
        <dbReference type="ARBA" id="ARBA00022977"/>
    </source>
</evidence>
<dbReference type="PANTHER" id="PTHR43209:SF1">
    <property type="entry name" value="TRNA SULFURTRANSFERASE"/>
    <property type="match status" value="1"/>
</dbReference>
<comment type="subcellular location">
    <subcellularLocation>
        <location evidence="1 19">Cytoplasm</location>
    </subcellularLocation>
</comment>
<comment type="pathway">
    <text evidence="2 19">Cofactor biosynthesis; thiamine diphosphate biosynthesis.</text>
</comment>
<dbReference type="Gene3D" id="3.40.50.620">
    <property type="entry name" value="HUPs"/>
    <property type="match status" value="1"/>
</dbReference>
<evidence type="ECO:0000259" key="20">
    <source>
        <dbReference type="PROSITE" id="PS51165"/>
    </source>
</evidence>
<feature type="binding site" evidence="19">
    <location>
        <position position="297"/>
    </location>
    <ligand>
        <name>ATP</name>
        <dbReference type="ChEBI" id="CHEBI:30616"/>
    </ligand>
</feature>
<keyword evidence="6 19" id="KW-0547">Nucleotide-binding</keyword>
<evidence type="ECO:0000256" key="10">
    <source>
        <dbReference type="ARBA" id="ARBA00050570"/>
    </source>
</evidence>
<evidence type="ECO:0000256" key="2">
    <source>
        <dbReference type="ARBA" id="ARBA00004948"/>
    </source>
</evidence>
<reference evidence="21 22" key="1">
    <citation type="submission" date="2024-01" db="EMBL/GenBank/DDBJ databases">
        <title>Complete Genome Sequence of Alkalicoccus halolimnae BZ-SZ-XJ29T, a Moderately Halophilic Bacterium Isolated from a Salt Lake.</title>
        <authorList>
            <person name="Zhao B."/>
        </authorList>
    </citation>
    <scope>NUCLEOTIDE SEQUENCE [LARGE SCALE GENOMIC DNA]</scope>
    <source>
        <strain evidence="21 22">BZ-SZ-XJ29</strain>
    </source>
</reference>
<dbReference type="Proteomes" id="UP000321816">
    <property type="component" value="Chromosome"/>
</dbReference>
<dbReference type="EC" id="2.8.1.4" evidence="14 19"/>
<comment type="catalytic activity">
    <reaction evidence="10 19">
        <text>[ThiI sulfur-carrier protein]-S-sulfanyl-L-cysteine + a uridine in tRNA + 2 reduced [2Fe-2S]-[ferredoxin] + ATP + H(+) = [ThiI sulfur-carrier protein]-L-cysteine + a 4-thiouridine in tRNA + 2 oxidized [2Fe-2S]-[ferredoxin] + AMP + diphosphate</text>
        <dbReference type="Rhea" id="RHEA:24176"/>
        <dbReference type="Rhea" id="RHEA-COMP:10000"/>
        <dbReference type="Rhea" id="RHEA-COMP:10001"/>
        <dbReference type="Rhea" id="RHEA-COMP:13337"/>
        <dbReference type="Rhea" id="RHEA-COMP:13338"/>
        <dbReference type="Rhea" id="RHEA-COMP:13339"/>
        <dbReference type="Rhea" id="RHEA-COMP:13340"/>
        <dbReference type="ChEBI" id="CHEBI:15378"/>
        <dbReference type="ChEBI" id="CHEBI:29950"/>
        <dbReference type="ChEBI" id="CHEBI:30616"/>
        <dbReference type="ChEBI" id="CHEBI:33019"/>
        <dbReference type="ChEBI" id="CHEBI:33737"/>
        <dbReference type="ChEBI" id="CHEBI:33738"/>
        <dbReference type="ChEBI" id="CHEBI:61963"/>
        <dbReference type="ChEBI" id="CHEBI:65315"/>
        <dbReference type="ChEBI" id="CHEBI:136798"/>
        <dbReference type="ChEBI" id="CHEBI:456215"/>
        <dbReference type="EC" id="2.8.1.4"/>
    </reaction>
</comment>
<feature type="domain" description="THUMP" evidence="20">
    <location>
        <begin position="60"/>
        <end position="166"/>
    </location>
</feature>
<evidence type="ECO:0000256" key="16">
    <source>
        <dbReference type="ARBA" id="ARBA00075337"/>
    </source>
</evidence>
<evidence type="ECO:0000256" key="6">
    <source>
        <dbReference type="ARBA" id="ARBA00022741"/>
    </source>
</evidence>
<keyword evidence="9 19" id="KW-0784">Thiamine biosynthesis</keyword>
<evidence type="ECO:0000256" key="5">
    <source>
        <dbReference type="ARBA" id="ARBA00022679"/>
    </source>
</evidence>
<dbReference type="SUPFAM" id="SSF143437">
    <property type="entry name" value="THUMP domain-like"/>
    <property type="match status" value="1"/>
</dbReference>
<dbReference type="NCBIfam" id="TIGR00342">
    <property type="entry name" value="tRNA uracil 4-sulfurtransferase ThiI"/>
    <property type="match status" value="1"/>
</dbReference>
<organism evidence="21 22">
    <name type="scientific">Alkalicoccus halolimnae</name>
    <dbReference type="NCBI Taxonomy" id="1667239"/>
    <lineage>
        <taxon>Bacteria</taxon>
        <taxon>Bacillati</taxon>
        <taxon>Bacillota</taxon>
        <taxon>Bacilli</taxon>
        <taxon>Bacillales</taxon>
        <taxon>Bacillaceae</taxon>
        <taxon>Alkalicoccus</taxon>
    </lineage>
</organism>